<dbReference type="Proteomes" id="UP000748756">
    <property type="component" value="Unassembled WGS sequence"/>
</dbReference>
<dbReference type="InterPro" id="IPR049507">
    <property type="entry name" value="SHLD2_OB1"/>
</dbReference>
<proteinExistence type="predicted"/>
<dbReference type="Gene3D" id="2.40.50.140">
    <property type="entry name" value="Nucleic acid-binding proteins"/>
    <property type="match status" value="1"/>
</dbReference>
<feature type="region of interest" description="Disordered" evidence="1">
    <location>
        <begin position="1"/>
        <end position="57"/>
    </location>
</feature>
<dbReference type="EMBL" id="JAAAUQ010000480">
    <property type="protein sequence ID" value="KAF9149856.1"/>
    <property type="molecule type" value="Genomic_DNA"/>
</dbReference>
<dbReference type="InterPro" id="IPR012340">
    <property type="entry name" value="NA-bd_OB-fold"/>
</dbReference>
<feature type="compositionally biased region" description="Acidic residues" evidence="1">
    <location>
        <begin position="558"/>
        <end position="567"/>
    </location>
</feature>
<feature type="compositionally biased region" description="Polar residues" evidence="1">
    <location>
        <begin position="358"/>
        <end position="370"/>
    </location>
</feature>
<feature type="region of interest" description="Disordered" evidence="1">
    <location>
        <begin position="553"/>
        <end position="580"/>
    </location>
</feature>
<feature type="compositionally biased region" description="Polar residues" evidence="1">
    <location>
        <begin position="83"/>
        <end position="95"/>
    </location>
</feature>
<feature type="region of interest" description="Disordered" evidence="1">
    <location>
        <begin position="338"/>
        <end position="370"/>
    </location>
</feature>
<evidence type="ECO:0000313" key="3">
    <source>
        <dbReference type="EMBL" id="KAF9149856.1"/>
    </source>
</evidence>
<comment type="caution">
    <text evidence="3">The sequence shown here is derived from an EMBL/GenBank/DDBJ whole genome shotgun (WGS) entry which is preliminary data.</text>
</comment>
<evidence type="ECO:0000313" key="4">
    <source>
        <dbReference type="Proteomes" id="UP000748756"/>
    </source>
</evidence>
<feature type="region of interest" description="Disordered" evidence="1">
    <location>
        <begin position="82"/>
        <end position="134"/>
    </location>
</feature>
<feature type="domain" description="Shieldin complex subunit 2 first OB fold" evidence="2">
    <location>
        <begin position="427"/>
        <end position="489"/>
    </location>
</feature>
<dbReference type="AlphaFoldDB" id="A0A9P5VAE6"/>
<gene>
    <name evidence="3" type="ORF">BG015_008333</name>
</gene>
<feature type="compositionally biased region" description="Acidic residues" evidence="1">
    <location>
        <begin position="246"/>
        <end position="260"/>
    </location>
</feature>
<keyword evidence="4" id="KW-1185">Reference proteome</keyword>
<feature type="compositionally biased region" description="Basic residues" evidence="1">
    <location>
        <begin position="225"/>
        <end position="240"/>
    </location>
</feature>
<dbReference type="Pfam" id="PF21669">
    <property type="entry name" value="SHLD2_OB1"/>
    <property type="match status" value="1"/>
</dbReference>
<evidence type="ECO:0000259" key="2">
    <source>
        <dbReference type="Pfam" id="PF21669"/>
    </source>
</evidence>
<dbReference type="SUPFAM" id="SSF50249">
    <property type="entry name" value="Nucleic acid-binding proteins"/>
    <property type="match status" value="1"/>
</dbReference>
<evidence type="ECO:0000256" key="1">
    <source>
        <dbReference type="SAM" id="MobiDB-lite"/>
    </source>
</evidence>
<protein>
    <recommendedName>
        <fullName evidence="2">Shieldin complex subunit 2 first OB fold domain-containing protein</fullName>
    </recommendedName>
</protein>
<feature type="compositionally biased region" description="Basic and acidic residues" evidence="1">
    <location>
        <begin position="99"/>
        <end position="108"/>
    </location>
</feature>
<dbReference type="OrthoDB" id="2446218at2759"/>
<sequence length="946" mass="105424">MNNTNNNHSPRRTLHQPATPASGAGQRSTRSNDESSDPISSPSPSPPPSSQVGLSVEVPDYLSTQFVFDNIQHFKSSDHLTPKYQQQWTTSNRVTPPSRRTDPHRKEQNISTPTRQRRSMARTLSDIIPDDISTQVAMQDIDQYRSTDHYRASNGSSRSTQPSPPQQDRVRIISRPHTTTTSTTSSTPSSPDSQEQPNKRRSALFSPFKPLFPPPSPPIVESKSPKRKSTPKKATPKKRQRQEFSVVDDTDPIEDGDSDGDWQVFWEAGKKDIAEGNNTKHHRITASPSTTPKEIQKKEPVIKTTKVVQQPTHIQQPTSVVLPIPAQKSALVQQPIPVQKSAPVQKSVPIEQPAPADPSTSRPVSSPAQNTIPLNPQVISFASKLTPIKHLSPNEAQRKYNIMGLIQLILPVQDGIRGFGGKPTSKAGLTICDKGSIHLNITLWGEKGKWVESCRVGDVVLLTDLMAKEYVRKTVASTRWSSMMFRMDGAALTKFRGDSVIEGHLVDLAKIRETLGHQLLDNDKYIARDPSLYQTLNASLSLQQDALTVAELPNGLDSDADTDDGVPQDEGAIEPRNEPSVKIEPKVKIEPEDDMKVVVKAEPEDEMTRLLKVEPEPEEMKKVKIEPGIAYKNAVGSKSTSETEVASGPTRGSTLRGVVVYHMLNVDKDDSKGWEIGVFHLTKNRLVKIQTSSYTTWIDILRPLRHMGFYGQWCSEDGVLRINLSSREPVVLGEKGPDVPTSAQRFESVKKVIDSRFMGIASVDGYIEDVTFPDHVMTRFWAKDSVFSIPLIVCSNCNMKMVPLQEDGSKFVCVNCQSDPDKRETSEAKWCYHDFHFWLKDKATLSDTQQTEMIRISCKGDVCQQVFPTIPAAEWSENIEKYQECRQAWITWMKMLAGKSTGDRNNQTAVSNARRRRVRVEIGVGKGRMGRALRVNVASGAHGDYD</sequence>
<feature type="compositionally biased region" description="Low complexity" evidence="1">
    <location>
        <begin position="178"/>
        <end position="191"/>
    </location>
</feature>
<feature type="region of interest" description="Disordered" evidence="1">
    <location>
        <begin position="149"/>
        <end position="260"/>
    </location>
</feature>
<organism evidence="3 4">
    <name type="scientific">Linnemannia schmuckeri</name>
    <dbReference type="NCBI Taxonomy" id="64567"/>
    <lineage>
        <taxon>Eukaryota</taxon>
        <taxon>Fungi</taxon>
        <taxon>Fungi incertae sedis</taxon>
        <taxon>Mucoromycota</taxon>
        <taxon>Mortierellomycotina</taxon>
        <taxon>Mortierellomycetes</taxon>
        <taxon>Mortierellales</taxon>
        <taxon>Mortierellaceae</taxon>
        <taxon>Linnemannia</taxon>
    </lineage>
</organism>
<name>A0A9P5VAE6_9FUNG</name>
<reference evidence="3" key="1">
    <citation type="journal article" date="2020" name="Fungal Divers.">
        <title>Resolving the Mortierellaceae phylogeny through synthesis of multi-gene phylogenetics and phylogenomics.</title>
        <authorList>
            <person name="Vandepol N."/>
            <person name="Liber J."/>
            <person name="Desiro A."/>
            <person name="Na H."/>
            <person name="Kennedy M."/>
            <person name="Barry K."/>
            <person name="Grigoriev I.V."/>
            <person name="Miller A.N."/>
            <person name="O'Donnell K."/>
            <person name="Stajich J.E."/>
            <person name="Bonito G."/>
        </authorList>
    </citation>
    <scope>NUCLEOTIDE SEQUENCE</scope>
    <source>
        <strain evidence="3">NRRL 6426</strain>
    </source>
</reference>
<accession>A0A9P5VAE6</accession>